<dbReference type="GO" id="GO:0047325">
    <property type="term" value="F:inositol-3,4,5,6-tetrakisphosphate 1-kinase activity"/>
    <property type="evidence" value="ECO:0007669"/>
    <property type="project" value="InterPro"/>
</dbReference>
<evidence type="ECO:0000313" key="13">
    <source>
        <dbReference type="Proteomes" id="UP001314263"/>
    </source>
</evidence>
<evidence type="ECO:0000256" key="5">
    <source>
        <dbReference type="ARBA" id="ARBA00022679"/>
    </source>
</evidence>
<name>A0AAV1HZY6_9CHLO</name>
<comment type="caution">
    <text evidence="12">The sequence shown here is derived from an EMBL/GenBank/DDBJ whole genome shotgun (WGS) entry which is preliminary data.</text>
</comment>
<evidence type="ECO:0000256" key="9">
    <source>
        <dbReference type="ARBA" id="ARBA00022840"/>
    </source>
</evidence>
<dbReference type="PANTHER" id="PTHR14217:SF1">
    <property type="entry name" value="INOSITOL-TETRAKISPHOSPHATE 1-KINASE"/>
    <property type="match status" value="1"/>
</dbReference>
<dbReference type="GO" id="GO:0005524">
    <property type="term" value="F:ATP binding"/>
    <property type="evidence" value="ECO:0007669"/>
    <property type="project" value="UniProtKB-KW"/>
</dbReference>
<dbReference type="GO" id="GO:0052725">
    <property type="term" value="F:inositol-1,3,4-trisphosphate 6-kinase activity"/>
    <property type="evidence" value="ECO:0007669"/>
    <property type="project" value="InterPro"/>
</dbReference>
<keyword evidence="7" id="KW-0547">Nucleotide-binding</keyword>
<evidence type="ECO:0000256" key="2">
    <source>
        <dbReference type="ARBA" id="ARBA00009601"/>
    </source>
</evidence>
<organism evidence="12 13">
    <name type="scientific">Coccomyxa viridis</name>
    <dbReference type="NCBI Taxonomy" id="1274662"/>
    <lineage>
        <taxon>Eukaryota</taxon>
        <taxon>Viridiplantae</taxon>
        <taxon>Chlorophyta</taxon>
        <taxon>core chlorophytes</taxon>
        <taxon>Trebouxiophyceae</taxon>
        <taxon>Trebouxiophyceae incertae sedis</taxon>
        <taxon>Coccomyxaceae</taxon>
        <taxon>Coccomyxa</taxon>
    </lineage>
</organism>
<evidence type="ECO:0000313" key="12">
    <source>
        <dbReference type="EMBL" id="CAK0762619.1"/>
    </source>
</evidence>
<dbReference type="InterPro" id="IPR008656">
    <property type="entry name" value="Inositol_tetrakis-P_1-kinase"/>
</dbReference>
<dbReference type="Proteomes" id="UP001314263">
    <property type="component" value="Unassembled WGS sequence"/>
</dbReference>
<evidence type="ECO:0000256" key="1">
    <source>
        <dbReference type="ARBA" id="ARBA00001946"/>
    </source>
</evidence>
<dbReference type="AlphaFoldDB" id="A0AAV1HZY6"/>
<dbReference type="EMBL" id="CAUYUE010000004">
    <property type="protein sequence ID" value="CAK0762619.1"/>
    <property type="molecule type" value="Genomic_DNA"/>
</dbReference>
<sequence>MDVENASIRFHGAILLDVPWQGCLAEAQELAWGGCKLGFLQICWPECPKASQLPPGMHAVQCHPSAMTAGLRSLLLRMELPASQVAVCGTPALHCAASRLGMHTFDTTLFVKVAWIVAGSHRSPECPVVGVAMGTHRWRDFLQRGFFPCVPCSSVVFARVQRPFTTSQSSAFDILLHKASDFLDGIDEEGRAIVAEDLMSLLQYADARPGHPVCLNGHFDLSKVVNRERMYAALSVHGKSLGPHPGMGTPPFFKVHAGERMHAVWTMARERDMSPPLLLKPLPACCLPGAHDFVLIESQADSADIAQDSIVQQFIPHKSIVHKVFVVGCQVHVNEQDSTYHLMKHRAPQVATGNRSASSFEHDVAAAVKEVFGMEIFGFDYLVDDTTGLFNIVDVNHLPSLKFPGAQQALWTLCTKAHKAGCRAKGYAASHMHVQ</sequence>
<dbReference type="PANTHER" id="PTHR14217">
    <property type="entry name" value="INOSITOL-TETRAKISPHOSPHATE 1-KINASE"/>
    <property type="match status" value="1"/>
</dbReference>
<evidence type="ECO:0000256" key="3">
    <source>
        <dbReference type="ARBA" id="ARBA00011245"/>
    </source>
</evidence>
<evidence type="ECO:0000256" key="6">
    <source>
        <dbReference type="ARBA" id="ARBA00022723"/>
    </source>
</evidence>
<keyword evidence="13" id="KW-1185">Reference proteome</keyword>
<reference evidence="12 13" key="1">
    <citation type="submission" date="2023-10" db="EMBL/GenBank/DDBJ databases">
        <authorList>
            <person name="Maclean D."/>
            <person name="Macfadyen A."/>
        </authorList>
    </citation>
    <scope>NUCLEOTIDE SEQUENCE [LARGE SCALE GENOMIC DNA]</scope>
</reference>
<protein>
    <recommendedName>
        <fullName evidence="4">inositol-1,3,4-trisphosphate 5/6-kinase</fullName>
        <ecNumber evidence="4">2.7.1.159</ecNumber>
    </recommendedName>
</protein>
<comment type="subunit">
    <text evidence="3">Monomer.</text>
</comment>
<dbReference type="Pfam" id="PF05770">
    <property type="entry name" value="Ins134_P3_kin"/>
    <property type="match status" value="1"/>
</dbReference>
<dbReference type="Gene3D" id="3.30.470.20">
    <property type="entry name" value="ATP-grasp fold, B domain"/>
    <property type="match status" value="1"/>
</dbReference>
<keyword evidence="10" id="KW-0460">Magnesium</keyword>
<comment type="cofactor">
    <cofactor evidence="1">
        <name>Mg(2+)</name>
        <dbReference type="ChEBI" id="CHEBI:18420"/>
    </cofactor>
</comment>
<dbReference type="GO" id="GO:0000287">
    <property type="term" value="F:magnesium ion binding"/>
    <property type="evidence" value="ECO:0007669"/>
    <property type="project" value="InterPro"/>
</dbReference>
<accession>A0AAV1HZY6</accession>
<proteinExistence type="inferred from homology"/>
<dbReference type="EC" id="2.7.1.159" evidence="4"/>
<evidence type="ECO:0000256" key="7">
    <source>
        <dbReference type="ARBA" id="ARBA00022741"/>
    </source>
</evidence>
<evidence type="ECO:0000256" key="4">
    <source>
        <dbReference type="ARBA" id="ARBA00012017"/>
    </source>
</evidence>
<keyword evidence="9" id="KW-0067">ATP-binding</keyword>
<dbReference type="GO" id="GO:0032957">
    <property type="term" value="P:inositol trisphosphate metabolic process"/>
    <property type="evidence" value="ECO:0007669"/>
    <property type="project" value="InterPro"/>
</dbReference>
<evidence type="ECO:0000259" key="11">
    <source>
        <dbReference type="Pfam" id="PF05770"/>
    </source>
</evidence>
<gene>
    <name evidence="12" type="ORF">CVIRNUC_002975</name>
</gene>
<dbReference type="InterPro" id="IPR040464">
    <property type="entry name" value="InsP(3)kin_ATP-grasp"/>
</dbReference>
<keyword evidence="6" id="KW-0479">Metal-binding</keyword>
<evidence type="ECO:0000256" key="10">
    <source>
        <dbReference type="ARBA" id="ARBA00022842"/>
    </source>
</evidence>
<dbReference type="GO" id="GO:0052726">
    <property type="term" value="F:inositol-1,3,4-trisphosphate 5-kinase activity"/>
    <property type="evidence" value="ECO:0007669"/>
    <property type="project" value="InterPro"/>
</dbReference>
<dbReference type="SUPFAM" id="SSF56059">
    <property type="entry name" value="Glutathione synthetase ATP-binding domain-like"/>
    <property type="match status" value="1"/>
</dbReference>
<dbReference type="GO" id="GO:0005737">
    <property type="term" value="C:cytoplasm"/>
    <property type="evidence" value="ECO:0007669"/>
    <property type="project" value="TreeGrafter"/>
</dbReference>
<keyword evidence="8" id="KW-0418">Kinase</keyword>
<keyword evidence="5" id="KW-0808">Transferase</keyword>
<feature type="domain" description="Inositol 1,3,4-trisphosphate 5/6-kinase ATP-grasp" evidence="11">
    <location>
        <begin position="247"/>
        <end position="339"/>
    </location>
</feature>
<evidence type="ECO:0000256" key="8">
    <source>
        <dbReference type="ARBA" id="ARBA00022777"/>
    </source>
</evidence>
<comment type="similarity">
    <text evidence="2">Belongs to the ITPK1 family.</text>
</comment>